<dbReference type="InterPro" id="IPR005031">
    <property type="entry name" value="COQ10_START"/>
</dbReference>
<comment type="similarity">
    <text evidence="1">Belongs to the COQ10 family.</text>
</comment>
<evidence type="ECO:0000259" key="5">
    <source>
        <dbReference type="Pfam" id="PF03364"/>
    </source>
</evidence>
<reference evidence="7" key="1">
    <citation type="journal article" date="2013" name="Genome Announc.">
        <title>Draft genome sequence of the ascomycete Phaeoacremonium aleophilum strain UCR-PA7, a causal agent of the esca disease complex in grapevines.</title>
        <authorList>
            <person name="Blanco-Ulate B."/>
            <person name="Rolshausen P."/>
            <person name="Cantu D."/>
        </authorList>
    </citation>
    <scope>NUCLEOTIDE SEQUENCE [LARGE SCALE GENOMIC DNA]</scope>
    <source>
        <strain evidence="7">UCR-PA7</strain>
    </source>
</reference>
<feature type="domain" description="Coenzyme Q-binding protein COQ10 START" evidence="5">
    <location>
        <begin position="56"/>
        <end position="223"/>
    </location>
</feature>
<dbReference type="OrthoDB" id="292693at2759"/>
<dbReference type="HOGENOM" id="CLU_079653_1_1_1"/>
<dbReference type="PANTHER" id="PTHR12901:SF10">
    <property type="entry name" value="COENZYME Q-BINDING PROTEIN COQ10, MITOCHONDRIAL"/>
    <property type="match status" value="1"/>
</dbReference>
<dbReference type="SUPFAM" id="SSF55961">
    <property type="entry name" value="Bet v1-like"/>
    <property type="match status" value="1"/>
</dbReference>
<dbReference type="InterPro" id="IPR023393">
    <property type="entry name" value="START-like_dom_sf"/>
</dbReference>
<dbReference type="Gene3D" id="3.30.530.20">
    <property type="match status" value="1"/>
</dbReference>
<evidence type="ECO:0000313" key="6">
    <source>
        <dbReference type="EMBL" id="EON99163.1"/>
    </source>
</evidence>
<evidence type="ECO:0000256" key="2">
    <source>
        <dbReference type="ARBA" id="ARBA00011814"/>
    </source>
</evidence>
<name>R8BIK6_PHAM7</name>
<dbReference type="InterPro" id="IPR044996">
    <property type="entry name" value="COQ10-like"/>
</dbReference>
<evidence type="ECO:0000313" key="7">
    <source>
        <dbReference type="Proteomes" id="UP000014074"/>
    </source>
</evidence>
<gene>
    <name evidence="6" type="ORF">UCRPA7_5287</name>
</gene>
<dbReference type="PANTHER" id="PTHR12901">
    <property type="entry name" value="SPERM PROTEIN HOMOLOG"/>
    <property type="match status" value="1"/>
</dbReference>
<dbReference type="GO" id="GO:0048039">
    <property type="term" value="F:ubiquinone binding"/>
    <property type="evidence" value="ECO:0007669"/>
    <property type="project" value="InterPro"/>
</dbReference>
<dbReference type="GeneID" id="19325825"/>
<comment type="subunit">
    <text evidence="2">Interacts with coenzyme Q.</text>
</comment>
<dbReference type="AlphaFoldDB" id="R8BIK6"/>
<dbReference type="CDD" id="cd07813">
    <property type="entry name" value="COQ10p_like"/>
    <property type="match status" value="1"/>
</dbReference>
<organism evidence="6 7">
    <name type="scientific">Phaeoacremonium minimum (strain UCR-PA7)</name>
    <name type="common">Esca disease fungus</name>
    <name type="synonym">Togninia minima</name>
    <dbReference type="NCBI Taxonomy" id="1286976"/>
    <lineage>
        <taxon>Eukaryota</taxon>
        <taxon>Fungi</taxon>
        <taxon>Dikarya</taxon>
        <taxon>Ascomycota</taxon>
        <taxon>Pezizomycotina</taxon>
        <taxon>Sordariomycetes</taxon>
        <taxon>Sordariomycetidae</taxon>
        <taxon>Togniniales</taxon>
        <taxon>Togniniaceae</taxon>
        <taxon>Phaeoacremonium</taxon>
    </lineage>
</organism>
<feature type="region of interest" description="Disordered" evidence="4">
    <location>
        <begin position="132"/>
        <end position="152"/>
    </location>
</feature>
<comment type="function">
    <text evidence="3">Required for the function of coenzyme Q in the respiratory chain. May serve as a chaperone or may be involved in the transport of Q6 from its site of synthesis to the catalytic sites of the respiratory complexes.</text>
</comment>
<dbReference type="KEGG" id="tmn:UCRPA7_5287"/>
<dbReference type="eggNOG" id="KOG3177">
    <property type="taxonomic scope" value="Eukaryota"/>
</dbReference>
<dbReference type="RefSeq" id="XP_007916025.1">
    <property type="nucleotide sequence ID" value="XM_007917834.1"/>
</dbReference>
<dbReference type="GO" id="GO:0005739">
    <property type="term" value="C:mitochondrion"/>
    <property type="evidence" value="ECO:0007669"/>
    <property type="project" value="TreeGrafter"/>
</dbReference>
<dbReference type="Proteomes" id="UP000014074">
    <property type="component" value="Unassembled WGS sequence"/>
</dbReference>
<proteinExistence type="inferred from homology"/>
<dbReference type="EMBL" id="KB933177">
    <property type="protein sequence ID" value="EON99163.1"/>
    <property type="molecule type" value="Genomic_DNA"/>
</dbReference>
<dbReference type="GO" id="GO:0045333">
    <property type="term" value="P:cellular respiration"/>
    <property type="evidence" value="ECO:0007669"/>
    <property type="project" value="InterPro"/>
</dbReference>
<dbReference type="Pfam" id="PF03364">
    <property type="entry name" value="Polyketide_cyc"/>
    <property type="match status" value="1"/>
</dbReference>
<evidence type="ECO:0000256" key="1">
    <source>
        <dbReference type="ARBA" id="ARBA00006885"/>
    </source>
</evidence>
<accession>R8BIK6</accession>
<protein>
    <submittedName>
        <fullName evidence="6">Putative cyclase dehydrase family protein</fullName>
    </submittedName>
</protein>
<keyword evidence="7" id="KW-1185">Reference proteome</keyword>
<evidence type="ECO:0000256" key="3">
    <source>
        <dbReference type="ARBA" id="ARBA00024947"/>
    </source>
</evidence>
<evidence type="ECO:0000256" key="4">
    <source>
        <dbReference type="SAM" id="MobiDB-lite"/>
    </source>
</evidence>
<sequence length="235" mass="25786">MATKLPLRIAAPVRPRPFIRLPLPQQRRTFLSELGKALGADPSKPARINVSRTLPHSSWDLYTLIADVDSYRDFVPFCTSSRVTRWTAPDPQTGQKWPAEADLTVGAFGFTQTYTSRLRCVPGVSVEALSGEDALAGSETETEAGPEPLRKTAASQNSVFRSLITKWTVTPVEKAAAAPGGGGGRDWTAVDLSILFHFANPAHQIAMSSMSEEQARRMIAAFEQRAKEMFGRKQR</sequence>